<comment type="subcellular location">
    <subcellularLocation>
        <location evidence="1">Mitochondrion inner membrane</location>
        <topology evidence="1">Peripheral membrane protein</topology>
        <orientation evidence="1">Intermembrane side</orientation>
    </subcellularLocation>
</comment>
<dbReference type="InterPro" id="IPR036811">
    <property type="entry name" value="Ubol_cytC_Rdtase_hinge_dom_sf"/>
</dbReference>
<accession>A0A9W8DPM5</accession>
<keyword evidence="13" id="KW-1185">Reference proteome</keyword>
<dbReference type="FunFam" id="1.10.287.20:FF:000001">
    <property type="entry name" value="Cytochrome b-c1 complex subunit 6"/>
    <property type="match status" value="1"/>
</dbReference>
<evidence type="ECO:0000259" key="11">
    <source>
        <dbReference type="Pfam" id="PF02320"/>
    </source>
</evidence>
<dbReference type="InterPro" id="IPR003422">
    <property type="entry name" value="Cyt_b-c1_6"/>
</dbReference>
<comment type="caution">
    <text evidence="12">The sequence shown here is derived from an EMBL/GenBank/DDBJ whole genome shotgun (WGS) entry which is preliminary data.</text>
</comment>
<dbReference type="Proteomes" id="UP001150538">
    <property type="component" value="Unassembled WGS sequence"/>
</dbReference>
<dbReference type="GO" id="GO:0005743">
    <property type="term" value="C:mitochondrial inner membrane"/>
    <property type="evidence" value="ECO:0007669"/>
    <property type="project" value="UniProtKB-SubCell"/>
</dbReference>
<keyword evidence="4" id="KW-0679">Respiratory chain</keyword>
<evidence type="ECO:0000256" key="10">
    <source>
        <dbReference type="SAM" id="MobiDB-lite"/>
    </source>
</evidence>
<evidence type="ECO:0000256" key="2">
    <source>
        <dbReference type="ARBA" id="ARBA00006498"/>
    </source>
</evidence>
<dbReference type="EMBL" id="JANBPU010000272">
    <property type="protein sequence ID" value="KAJ1913295.1"/>
    <property type="molecule type" value="Genomic_DNA"/>
</dbReference>
<feature type="compositionally biased region" description="Acidic residues" evidence="10">
    <location>
        <begin position="55"/>
        <end position="79"/>
    </location>
</feature>
<dbReference type="PANTHER" id="PTHR15336:SF0">
    <property type="entry name" value="CYTOCHROME B-C1 COMPLEX SUBUNIT 6, MITOCHONDRIAL"/>
    <property type="match status" value="1"/>
</dbReference>
<reference evidence="12" key="1">
    <citation type="submission" date="2022-07" db="EMBL/GenBank/DDBJ databases">
        <title>Phylogenomic reconstructions and comparative analyses of Kickxellomycotina fungi.</title>
        <authorList>
            <person name="Reynolds N.K."/>
            <person name="Stajich J.E."/>
            <person name="Barry K."/>
            <person name="Grigoriev I.V."/>
            <person name="Crous P."/>
            <person name="Smith M.E."/>
        </authorList>
    </citation>
    <scope>NUCLEOTIDE SEQUENCE</scope>
    <source>
        <strain evidence="12">NBRC 100468</strain>
    </source>
</reference>
<dbReference type="Gene3D" id="1.10.287.20">
    <property type="entry name" value="Ubiquinol-cytochrome C reductase hinge domain"/>
    <property type="match status" value="1"/>
</dbReference>
<proteinExistence type="inferred from homology"/>
<evidence type="ECO:0000313" key="13">
    <source>
        <dbReference type="Proteomes" id="UP001150538"/>
    </source>
</evidence>
<feature type="region of interest" description="Disordered" evidence="10">
    <location>
        <begin position="19"/>
        <end position="86"/>
    </location>
</feature>
<dbReference type="SUPFAM" id="SSF81531">
    <property type="entry name" value="Non-heme 11 kDa protein of cytochrome bc1 complex (Ubiquinol-cytochrome c reductase)"/>
    <property type="match status" value="1"/>
</dbReference>
<keyword evidence="6" id="KW-0249">Electron transport</keyword>
<name>A0A9W8DPM5_9FUNG</name>
<keyword evidence="5" id="KW-0999">Mitochondrion inner membrane</keyword>
<dbReference type="InterPro" id="IPR023184">
    <property type="entry name" value="Ubol_cytC_Rdtase_hinge_dom"/>
</dbReference>
<evidence type="ECO:0000256" key="7">
    <source>
        <dbReference type="ARBA" id="ARBA00023128"/>
    </source>
</evidence>
<evidence type="ECO:0000256" key="5">
    <source>
        <dbReference type="ARBA" id="ARBA00022792"/>
    </source>
</evidence>
<protein>
    <submittedName>
        <fullName evidence="12">Ubiquinol--cytochrome-c reductase subunit 6</fullName>
    </submittedName>
</protein>
<keyword evidence="9" id="KW-1015">Disulfide bond</keyword>
<comment type="similarity">
    <text evidence="2">Belongs to the UQCRH/QCR6 family.</text>
</comment>
<gene>
    <name evidence="12" type="primary">QCR6</name>
    <name evidence="12" type="ORF">H4219_005268</name>
</gene>
<feature type="domain" description="Ubiquinol-cytochrome C reductase hinge" evidence="11">
    <location>
        <begin position="79"/>
        <end position="140"/>
    </location>
</feature>
<dbReference type="OrthoDB" id="405848at2759"/>
<dbReference type="PANTHER" id="PTHR15336">
    <property type="entry name" value="UBIQUINOL-CYTOCHROME C REDUCTASE COMPLEX 7.8 KDA PROTEIN"/>
    <property type="match status" value="1"/>
</dbReference>
<dbReference type="AlphaFoldDB" id="A0A9W8DPM5"/>
<evidence type="ECO:0000256" key="4">
    <source>
        <dbReference type="ARBA" id="ARBA00022660"/>
    </source>
</evidence>
<keyword evidence="3" id="KW-0813">Transport</keyword>
<keyword evidence="7" id="KW-0496">Mitochondrion</keyword>
<evidence type="ECO:0000256" key="3">
    <source>
        <dbReference type="ARBA" id="ARBA00022448"/>
    </source>
</evidence>
<evidence type="ECO:0000256" key="9">
    <source>
        <dbReference type="ARBA" id="ARBA00023157"/>
    </source>
</evidence>
<organism evidence="12 13">
    <name type="scientific">Mycoemilia scoparia</name>
    <dbReference type="NCBI Taxonomy" id="417184"/>
    <lineage>
        <taxon>Eukaryota</taxon>
        <taxon>Fungi</taxon>
        <taxon>Fungi incertae sedis</taxon>
        <taxon>Zoopagomycota</taxon>
        <taxon>Kickxellomycotina</taxon>
        <taxon>Kickxellomycetes</taxon>
        <taxon>Kickxellales</taxon>
        <taxon>Kickxellaceae</taxon>
        <taxon>Mycoemilia</taxon>
    </lineage>
</organism>
<evidence type="ECO:0000313" key="12">
    <source>
        <dbReference type="EMBL" id="KAJ1913295.1"/>
    </source>
</evidence>
<evidence type="ECO:0000256" key="6">
    <source>
        <dbReference type="ARBA" id="ARBA00022982"/>
    </source>
</evidence>
<evidence type="ECO:0000256" key="8">
    <source>
        <dbReference type="ARBA" id="ARBA00023136"/>
    </source>
</evidence>
<keyword evidence="8" id="KW-0472">Membrane</keyword>
<dbReference type="GO" id="GO:0006122">
    <property type="term" value="P:mitochondrial electron transport, ubiquinol to cytochrome c"/>
    <property type="evidence" value="ECO:0007669"/>
    <property type="project" value="InterPro"/>
</dbReference>
<dbReference type="Pfam" id="PF02320">
    <property type="entry name" value="UCR_hinge"/>
    <property type="match status" value="1"/>
</dbReference>
<feature type="compositionally biased region" description="Acidic residues" evidence="10">
    <location>
        <begin position="31"/>
        <end position="42"/>
    </location>
</feature>
<sequence length="140" mass="15825">MALFDWVSSVSFFQTAYADEQTPNEEKSVEQGEETVEVTEIEEAVKEEPQAAGAAEEEDEEEAEEEEEEEEEEDDEPEDASPAIRERCGETFACAPLRHHYETCAKRVEEGSSEVCAEEFLHFLHCVDQCAAPKIFAELK</sequence>
<evidence type="ECO:0000256" key="1">
    <source>
        <dbReference type="ARBA" id="ARBA00004137"/>
    </source>
</evidence>